<organism evidence="2 3">
    <name type="scientific">Anaeromyces robustus</name>
    <dbReference type="NCBI Taxonomy" id="1754192"/>
    <lineage>
        <taxon>Eukaryota</taxon>
        <taxon>Fungi</taxon>
        <taxon>Fungi incertae sedis</taxon>
        <taxon>Chytridiomycota</taxon>
        <taxon>Chytridiomycota incertae sedis</taxon>
        <taxon>Neocallimastigomycetes</taxon>
        <taxon>Neocallimastigales</taxon>
        <taxon>Neocallimastigaceae</taxon>
        <taxon>Anaeromyces</taxon>
    </lineage>
</organism>
<reference evidence="2 3" key="2">
    <citation type="submission" date="2016-08" db="EMBL/GenBank/DDBJ databases">
        <title>Pervasive Adenine N6-methylation of Active Genes in Fungi.</title>
        <authorList>
            <consortium name="DOE Joint Genome Institute"/>
            <person name="Mondo S.J."/>
            <person name="Dannebaum R.O."/>
            <person name="Kuo R.C."/>
            <person name="Labutti K."/>
            <person name="Haridas S."/>
            <person name="Kuo A."/>
            <person name="Salamov A."/>
            <person name="Ahrendt S.R."/>
            <person name="Lipzen A."/>
            <person name="Sullivan W."/>
            <person name="Andreopoulos W.B."/>
            <person name="Clum A."/>
            <person name="Lindquist E."/>
            <person name="Daum C."/>
            <person name="Ramamoorthy G.K."/>
            <person name="Gryganskyi A."/>
            <person name="Culley D."/>
            <person name="Magnuson J.K."/>
            <person name="James T.Y."/>
            <person name="O'Malley M.A."/>
            <person name="Stajich J.E."/>
            <person name="Spatafora J.W."/>
            <person name="Visel A."/>
            <person name="Grigoriev I.V."/>
        </authorList>
    </citation>
    <scope>NUCLEOTIDE SEQUENCE [LARGE SCALE GENOMIC DNA]</scope>
    <source>
        <strain evidence="2 3">S4</strain>
    </source>
</reference>
<keyword evidence="3" id="KW-1185">Reference proteome</keyword>
<reference evidence="2 3" key="1">
    <citation type="submission" date="2016-08" db="EMBL/GenBank/DDBJ databases">
        <title>A Parts List for Fungal Cellulosomes Revealed by Comparative Genomics.</title>
        <authorList>
            <consortium name="DOE Joint Genome Institute"/>
            <person name="Haitjema C.H."/>
            <person name="Gilmore S.P."/>
            <person name="Henske J.K."/>
            <person name="Solomon K.V."/>
            <person name="De Groot R."/>
            <person name="Kuo A."/>
            <person name="Mondo S.J."/>
            <person name="Salamov A.A."/>
            <person name="Labutti K."/>
            <person name="Zhao Z."/>
            <person name="Chiniquy J."/>
            <person name="Barry K."/>
            <person name="Brewer H.M."/>
            <person name="Purvine S.O."/>
            <person name="Wright A.T."/>
            <person name="Boxma B."/>
            <person name="Van Alen T."/>
            <person name="Hackstein J.H."/>
            <person name="Baker S.E."/>
            <person name="Grigoriev I.V."/>
            <person name="O'Malley M.A."/>
        </authorList>
    </citation>
    <scope>NUCLEOTIDE SEQUENCE [LARGE SCALE GENOMIC DNA]</scope>
    <source>
        <strain evidence="2 3">S4</strain>
    </source>
</reference>
<comment type="caution">
    <text evidence="2">The sequence shown here is derived from an EMBL/GenBank/DDBJ whole genome shotgun (WGS) entry which is preliminary data.</text>
</comment>
<name>A0A1Y1XNX4_9FUNG</name>
<feature type="region of interest" description="Disordered" evidence="1">
    <location>
        <begin position="13"/>
        <end position="45"/>
    </location>
</feature>
<evidence type="ECO:0000256" key="1">
    <source>
        <dbReference type="SAM" id="MobiDB-lite"/>
    </source>
</evidence>
<sequence>MVVVGCHSFGPNTHGLHDQHDHHGRRFHSLSPSPHGPHGPHSRHDRHVIDIMDIMIKVNRDLNKIILQRITKRYNQSNNSSIRINK</sequence>
<dbReference type="AlphaFoldDB" id="A0A1Y1XNX4"/>
<dbReference type="Proteomes" id="UP000193944">
    <property type="component" value="Unassembled WGS sequence"/>
</dbReference>
<evidence type="ECO:0000313" key="3">
    <source>
        <dbReference type="Proteomes" id="UP000193944"/>
    </source>
</evidence>
<accession>A0A1Y1XNX4</accession>
<protein>
    <submittedName>
        <fullName evidence="2">Uncharacterized protein</fullName>
    </submittedName>
</protein>
<proteinExistence type="predicted"/>
<gene>
    <name evidence="2" type="ORF">BCR32DRAFT_274440</name>
</gene>
<evidence type="ECO:0000313" key="2">
    <source>
        <dbReference type="EMBL" id="ORX87460.1"/>
    </source>
</evidence>
<dbReference type="EMBL" id="MCFG01000008">
    <property type="protein sequence ID" value="ORX87460.1"/>
    <property type="molecule type" value="Genomic_DNA"/>
</dbReference>